<proteinExistence type="predicted"/>
<dbReference type="PANTHER" id="PTHR35987">
    <property type="entry name" value="PROTEIN PLASTID REDOX INSENSITIVE 2, CHLOROPLASTIC-RELATED"/>
    <property type="match status" value="1"/>
</dbReference>
<comment type="caution">
    <text evidence="1">The sequence shown here is derived from an EMBL/GenBank/DDBJ whole genome shotgun (WGS) entry which is preliminary data.</text>
</comment>
<evidence type="ECO:0000313" key="1">
    <source>
        <dbReference type="EMBL" id="KAK9104648.1"/>
    </source>
</evidence>
<sequence length="183" mass="20514">MILSPSSILSTSHPFSFPKTKISTITTNAQVPTKLSFAHHTNCPSSHSLRRISSNTLSTNFRGTARPAMPPQKYVYPDPIPEFAELETRKFRSELLRKLSKNREAFGGDLDNVVKVCAEILNEFLHKEYGGPGTLVVEPFTDMLVVLMAKKLPGAPEAARAALLWAQNYLDRDWETWNSQEPN</sequence>
<name>A0AAP0FBA6_9MAGN</name>
<gene>
    <name evidence="1" type="ORF">Scep_021492</name>
</gene>
<dbReference type="InterPro" id="IPR039349">
    <property type="entry name" value="PRIN2"/>
</dbReference>
<organism evidence="1 2">
    <name type="scientific">Stephania cephalantha</name>
    <dbReference type="NCBI Taxonomy" id="152367"/>
    <lineage>
        <taxon>Eukaryota</taxon>
        <taxon>Viridiplantae</taxon>
        <taxon>Streptophyta</taxon>
        <taxon>Embryophyta</taxon>
        <taxon>Tracheophyta</taxon>
        <taxon>Spermatophyta</taxon>
        <taxon>Magnoliopsida</taxon>
        <taxon>Ranunculales</taxon>
        <taxon>Menispermaceae</taxon>
        <taxon>Menispermoideae</taxon>
        <taxon>Cissampelideae</taxon>
        <taxon>Stephania</taxon>
    </lineage>
</organism>
<protein>
    <submittedName>
        <fullName evidence="1">Uncharacterized protein</fullName>
    </submittedName>
</protein>
<dbReference type="AlphaFoldDB" id="A0AAP0FBA6"/>
<accession>A0AAP0FBA6</accession>
<reference evidence="1 2" key="1">
    <citation type="submission" date="2024-01" db="EMBL/GenBank/DDBJ databases">
        <title>Genome assemblies of Stephania.</title>
        <authorList>
            <person name="Yang L."/>
        </authorList>
    </citation>
    <scope>NUCLEOTIDE SEQUENCE [LARGE SCALE GENOMIC DNA]</scope>
    <source>
        <strain evidence="1">JXDWG</strain>
        <tissue evidence="1">Leaf</tissue>
    </source>
</reference>
<dbReference type="GO" id="GO:0010468">
    <property type="term" value="P:regulation of gene expression"/>
    <property type="evidence" value="ECO:0007669"/>
    <property type="project" value="InterPro"/>
</dbReference>
<dbReference type="Proteomes" id="UP001419268">
    <property type="component" value="Unassembled WGS sequence"/>
</dbReference>
<dbReference type="PANTHER" id="PTHR35987:SF3">
    <property type="entry name" value="PROTEIN PLASTID REDOX INSENSITIVE 2-LIKE ISOFORM X1"/>
    <property type="match status" value="1"/>
</dbReference>
<dbReference type="EMBL" id="JBBNAG010000009">
    <property type="protein sequence ID" value="KAK9104648.1"/>
    <property type="molecule type" value="Genomic_DNA"/>
</dbReference>
<evidence type="ECO:0000313" key="2">
    <source>
        <dbReference type="Proteomes" id="UP001419268"/>
    </source>
</evidence>
<keyword evidence="2" id="KW-1185">Reference proteome</keyword>